<dbReference type="InterPro" id="IPR000182">
    <property type="entry name" value="GNAT_dom"/>
</dbReference>
<reference evidence="2" key="1">
    <citation type="journal article" date="2021" name="PeerJ">
        <title>Extensive microbial diversity within the chicken gut microbiome revealed by metagenomics and culture.</title>
        <authorList>
            <person name="Gilroy R."/>
            <person name="Ravi A."/>
            <person name="Getino M."/>
            <person name="Pursley I."/>
            <person name="Horton D.L."/>
            <person name="Alikhan N.F."/>
            <person name="Baker D."/>
            <person name="Gharbi K."/>
            <person name="Hall N."/>
            <person name="Watson M."/>
            <person name="Adriaenssens E.M."/>
            <person name="Foster-Nyarko E."/>
            <person name="Jarju S."/>
            <person name="Secka A."/>
            <person name="Antonio M."/>
            <person name="Oren A."/>
            <person name="Chaudhuri R.R."/>
            <person name="La Ragione R."/>
            <person name="Hildebrand F."/>
            <person name="Pallen M.J."/>
        </authorList>
    </citation>
    <scope>NUCLEOTIDE SEQUENCE</scope>
    <source>
        <strain evidence="2">421</strain>
    </source>
</reference>
<protein>
    <submittedName>
        <fullName evidence="2">GNAT family N-acetyltransferase</fullName>
    </submittedName>
</protein>
<gene>
    <name evidence="2" type="ORF">IAA48_08435</name>
</gene>
<comment type="caution">
    <text evidence="2">The sequence shown here is derived from an EMBL/GenBank/DDBJ whole genome shotgun (WGS) entry which is preliminary data.</text>
</comment>
<evidence type="ECO:0000259" key="1">
    <source>
        <dbReference type="PROSITE" id="PS51186"/>
    </source>
</evidence>
<dbReference type="Proteomes" id="UP000824205">
    <property type="component" value="Unassembled WGS sequence"/>
</dbReference>
<feature type="domain" description="N-acetyltransferase" evidence="1">
    <location>
        <begin position="1"/>
        <end position="161"/>
    </location>
</feature>
<dbReference type="Pfam" id="PF00583">
    <property type="entry name" value="Acetyltransf_1"/>
    <property type="match status" value="1"/>
</dbReference>
<dbReference type="InterPro" id="IPR052742">
    <property type="entry name" value="Mito_N-acetyltransferase"/>
</dbReference>
<dbReference type="PANTHER" id="PTHR43138:SF1">
    <property type="entry name" value="N-ACETYLTRANSFERASE ACA1"/>
    <property type="match status" value="1"/>
</dbReference>
<dbReference type="SUPFAM" id="SSF55729">
    <property type="entry name" value="Acyl-CoA N-acyltransferases (Nat)"/>
    <property type="match status" value="1"/>
</dbReference>
<evidence type="ECO:0000313" key="2">
    <source>
        <dbReference type="EMBL" id="HIW86505.1"/>
    </source>
</evidence>
<dbReference type="InterPro" id="IPR016181">
    <property type="entry name" value="Acyl_CoA_acyltransferase"/>
</dbReference>
<dbReference type="GO" id="GO:0016747">
    <property type="term" value="F:acyltransferase activity, transferring groups other than amino-acyl groups"/>
    <property type="evidence" value="ECO:0007669"/>
    <property type="project" value="InterPro"/>
</dbReference>
<organism evidence="2 3">
    <name type="scientific">Candidatus Eubacterium faecipullorum</name>
    <dbReference type="NCBI Taxonomy" id="2838571"/>
    <lineage>
        <taxon>Bacteria</taxon>
        <taxon>Bacillati</taxon>
        <taxon>Bacillota</taxon>
        <taxon>Clostridia</taxon>
        <taxon>Eubacteriales</taxon>
        <taxon>Eubacteriaceae</taxon>
        <taxon>Eubacterium</taxon>
    </lineage>
</organism>
<dbReference type="CDD" id="cd04301">
    <property type="entry name" value="NAT_SF"/>
    <property type="match status" value="1"/>
</dbReference>
<dbReference type="PANTHER" id="PTHR43138">
    <property type="entry name" value="ACETYLTRANSFERASE, GNAT FAMILY"/>
    <property type="match status" value="1"/>
</dbReference>
<reference evidence="2" key="2">
    <citation type="submission" date="2021-04" db="EMBL/GenBank/DDBJ databases">
        <authorList>
            <person name="Gilroy R."/>
        </authorList>
    </citation>
    <scope>NUCLEOTIDE SEQUENCE</scope>
    <source>
        <strain evidence="2">421</strain>
    </source>
</reference>
<accession>A0A9D1UHF1</accession>
<dbReference type="EMBL" id="DXGE01000034">
    <property type="protein sequence ID" value="HIW86505.1"/>
    <property type="molecule type" value="Genomic_DNA"/>
</dbReference>
<dbReference type="AlphaFoldDB" id="A0A9D1UHF1"/>
<evidence type="ECO:0000313" key="3">
    <source>
        <dbReference type="Proteomes" id="UP000824205"/>
    </source>
</evidence>
<name>A0A9D1UHF1_9FIRM</name>
<dbReference type="Gene3D" id="3.40.630.30">
    <property type="match status" value="1"/>
</dbReference>
<sequence length="161" mass="18064">MEVRPYEPGDAVHMARIWNQVVERGKAFPQTETLSERAAREFFAAQTACGVAADKRSGSILGLYILHPNNIGRCGHIANASFAVAEEYRGMHIGEKLVLDCLKRAKLCGFRLLQFNAVAGSNIHAQHLYERLGFTRLGRIPGGFKNIFGEYEDIFVYYIEL</sequence>
<proteinExistence type="predicted"/>
<dbReference type="PROSITE" id="PS51186">
    <property type="entry name" value="GNAT"/>
    <property type="match status" value="1"/>
</dbReference>